<keyword evidence="8 10" id="KW-0472">Membrane</keyword>
<dbReference type="GO" id="GO:0009279">
    <property type="term" value="C:cell outer membrane"/>
    <property type="evidence" value="ECO:0007669"/>
    <property type="project" value="UniProtKB-SubCell"/>
</dbReference>
<evidence type="ECO:0000256" key="6">
    <source>
        <dbReference type="ARBA" id="ARBA00023065"/>
    </source>
</evidence>
<evidence type="ECO:0000256" key="4">
    <source>
        <dbReference type="ARBA" id="ARBA00022692"/>
    </source>
</evidence>
<evidence type="ECO:0000256" key="9">
    <source>
        <dbReference type="ARBA" id="ARBA00023237"/>
    </source>
</evidence>
<keyword evidence="15" id="KW-1185">Reference proteome</keyword>
<evidence type="ECO:0000313" key="15">
    <source>
        <dbReference type="Proteomes" id="UP001055303"/>
    </source>
</evidence>
<evidence type="ECO:0000256" key="7">
    <source>
        <dbReference type="ARBA" id="ARBA00023114"/>
    </source>
</evidence>
<dbReference type="EMBL" id="CABFVH010000032">
    <property type="protein sequence ID" value="VUF14364.1"/>
    <property type="molecule type" value="Genomic_DNA"/>
</dbReference>
<proteinExistence type="inferred from homology"/>
<dbReference type="Proteomes" id="UP000401717">
    <property type="component" value="Unassembled WGS sequence"/>
</dbReference>
<evidence type="ECO:0000256" key="3">
    <source>
        <dbReference type="ARBA" id="ARBA00022452"/>
    </source>
</evidence>
<dbReference type="GO" id="GO:0046930">
    <property type="term" value="C:pore complex"/>
    <property type="evidence" value="ECO:0007669"/>
    <property type="project" value="UniProtKB-KW"/>
</dbReference>
<evidence type="ECO:0000256" key="10">
    <source>
        <dbReference type="RuleBase" id="RU364005"/>
    </source>
</evidence>
<comment type="function">
    <text evidence="10">Forms passive diffusion pores that allow small molecular weight hydrophilic materials across the outer membrane.</text>
</comment>
<evidence type="ECO:0000256" key="2">
    <source>
        <dbReference type="ARBA" id="ARBA00022448"/>
    </source>
</evidence>
<keyword evidence="7 10" id="KW-0626">Porin</keyword>
<keyword evidence="3 10" id="KW-1134">Transmembrane beta strand</keyword>
<keyword evidence="4 10" id="KW-0812">Transmembrane</keyword>
<keyword evidence="5 10" id="KW-0732">Signal</keyword>
<dbReference type="GO" id="GO:0006811">
    <property type="term" value="P:monoatomic ion transport"/>
    <property type="evidence" value="ECO:0007669"/>
    <property type="project" value="UniProtKB-KW"/>
</dbReference>
<keyword evidence="9 10" id="KW-0998">Cell outer membrane</keyword>
<comment type="domain">
    <text evidence="10">Consists of 16-stranded beta-barrel sheets, with large surface-exposed loops, that form a transmembrane pore at the center of each barrel. The pore is partially ocluded by a peptide loop that folds into the pore lumen.</text>
</comment>
<feature type="region of interest" description="Disordered" evidence="11">
    <location>
        <begin position="54"/>
        <end position="80"/>
    </location>
</feature>
<keyword evidence="2 10" id="KW-0813">Transport</keyword>
<organism evidence="13 14">
    <name type="scientific">Methylobacterium dankookense</name>
    <dbReference type="NCBI Taxonomy" id="560405"/>
    <lineage>
        <taxon>Bacteria</taxon>
        <taxon>Pseudomonadati</taxon>
        <taxon>Pseudomonadota</taxon>
        <taxon>Alphaproteobacteria</taxon>
        <taxon>Hyphomicrobiales</taxon>
        <taxon>Methylobacteriaceae</taxon>
        <taxon>Methylobacterium</taxon>
    </lineage>
</organism>
<feature type="chain" id="PRO_5022250802" description="Porin" evidence="10">
    <location>
        <begin position="33"/>
        <end position="139"/>
    </location>
</feature>
<dbReference type="GO" id="GO:0015288">
    <property type="term" value="F:porin activity"/>
    <property type="evidence" value="ECO:0007669"/>
    <property type="project" value="UniProtKB-KW"/>
</dbReference>
<evidence type="ECO:0000313" key="14">
    <source>
        <dbReference type="Proteomes" id="UP000401717"/>
    </source>
</evidence>
<evidence type="ECO:0000256" key="5">
    <source>
        <dbReference type="ARBA" id="ARBA00022729"/>
    </source>
</evidence>
<dbReference type="RefSeq" id="WP_186383932.1">
    <property type="nucleotide sequence ID" value="NZ_BPQI01000059.1"/>
</dbReference>
<evidence type="ECO:0000256" key="8">
    <source>
        <dbReference type="ARBA" id="ARBA00023136"/>
    </source>
</evidence>
<sequence length="139" mass="14372">MNPLESGPIALKRRALPGALLIVLSFVPAASAAETPDLDLPRLSADAATIAEAAPRRRATASEAKAQPCPEQGPGFVRMPGSATCLRLSGRAAGGIAVRSGRDGTAARPEADGRFALDARTDTDLGPLRTYVRVGTGRR</sequence>
<dbReference type="Pfam" id="PF02530">
    <property type="entry name" value="Porin_2"/>
    <property type="match status" value="1"/>
</dbReference>
<dbReference type="Proteomes" id="UP001055303">
    <property type="component" value="Unassembled WGS sequence"/>
</dbReference>
<dbReference type="InterPro" id="IPR003684">
    <property type="entry name" value="Porin_alphabac"/>
</dbReference>
<reference evidence="12" key="2">
    <citation type="journal article" date="2021" name="Front. Microbiol.">
        <title>Comprehensive Comparative Genomics and Phenotyping of Methylobacterium Species.</title>
        <authorList>
            <person name="Alessa O."/>
            <person name="Ogura Y."/>
            <person name="Fujitani Y."/>
            <person name="Takami H."/>
            <person name="Hayashi T."/>
            <person name="Sahin N."/>
            <person name="Tani A."/>
        </authorList>
    </citation>
    <scope>NUCLEOTIDE SEQUENCE</scope>
    <source>
        <strain evidence="12">DSM 22415</strain>
    </source>
</reference>
<reference evidence="12" key="3">
    <citation type="submission" date="2021-08" db="EMBL/GenBank/DDBJ databases">
        <authorList>
            <person name="Tani A."/>
            <person name="Ola A."/>
            <person name="Ogura Y."/>
            <person name="Katsura K."/>
            <person name="Hayashi T."/>
        </authorList>
    </citation>
    <scope>NUCLEOTIDE SEQUENCE</scope>
    <source>
        <strain evidence="12">DSM 22415</strain>
    </source>
</reference>
<comment type="similarity">
    <text evidence="1 10">Belongs to the alphaproteobacteria porin family.</text>
</comment>
<name>A0A564G2Q1_9HYPH</name>
<feature type="signal peptide" evidence="10">
    <location>
        <begin position="1"/>
        <end position="32"/>
    </location>
</feature>
<keyword evidence="6 10" id="KW-0406">Ion transport</keyword>
<evidence type="ECO:0000313" key="13">
    <source>
        <dbReference type="EMBL" id="VUF14364.1"/>
    </source>
</evidence>
<dbReference type="AlphaFoldDB" id="A0A564G2Q1"/>
<gene>
    <name evidence="12" type="ORF">IFDJLNFL_2273</name>
    <name evidence="13" type="ORF">MTDSW087_04084</name>
</gene>
<accession>A0A564G2Q1</accession>
<protein>
    <recommendedName>
        <fullName evidence="10">Porin</fullName>
    </recommendedName>
</protein>
<reference evidence="13 14" key="1">
    <citation type="submission" date="2019-06" db="EMBL/GenBank/DDBJ databases">
        <authorList>
            <person name="Rodrigo-Torres L."/>
            <person name="Arahal R. D."/>
            <person name="Lucena T."/>
        </authorList>
    </citation>
    <scope>NUCLEOTIDE SEQUENCE [LARGE SCALE GENOMIC DNA]</scope>
    <source>
        <strain evidence="13 14">SW08-7</strain>
    </source>
</reference>
<evidence type="ECO:0000313" key="12">
    <source>
        <dbReference type="EMBL" id="GJD56378.1"/>
    </source>
</evidence>
<comment type="subcellular location">
    <subcellularLocation>
        <location evidence="10">Cell outer membrane</location>
        <topology evidence="10">Multi-pass membrane protein</topology>
    </subcellularLocation>
</comment>
<evidence type="ECO:0000256" key="1">
    <source>
        <dbReference type="ARBA" id="ARBA00009521"/>
    </source>
</evidence>
<dbReference type="EMBL" id="BPQI01000059">
    <property type="protein sequence ID" value="GJD56378.1"/>
    <property type="molecule type" value="Genomic_DNA"/>
</dbReference>
<evidence type="ECO:0000256" key="11">
    <source>
        <dbReference type="SAM" id="MobiDB-lite"/>
    </source>
</evidence>